<gene>
    <name evidence="1" type="ORF">ATL45_1000</name>
    <name evidence="2" type="ORF">SAMN05421805_104216</name>
</gene>
<evidence type="ECO:0000313" key="3">
    <source>
        <dbReference type="Proteomes" id="UP000199398"/>
    </source>
</evidence>
<organism evidence="2 3">
    <name type="scientific">Saccharopolyspora antimicrobica</name>
    <dbReference type="NCBI Taxonomy" id="455193"/>
    <lineage>
        <taxon>Bacteria</taxon>
        <taxon>Bacillati</taxon>
        <taxon>Actinomycetota</taxon>
        <taxon>Actinomycetes</taxon>
        <taxon>Pseudonocardiales</taxon>
        <taxon>Pseudonocardiaceae</taxon>
        <taxon>Saccharopolyspora</taxon>
    </lineage>
</organism>
<dbReference type="AlphaFoldDB" id="A0A1I4YMX4"/>
<accession>A0A1I4YMX4</accession>
<dbReference type="STRING" id="455193.SAMN05421805_104216"/>
<name>A0A1I4YMX4_9PSEU</name>
<dbReference type="Proteomes" id="UP000199398">
    <property type="component" value="Unassembled WGS sequence"/>
</dbReference>
<protein>
    <submittedName>
        <fullName evidence="2">Uncharacterized protein</fullName>
    </submittedName>
</protein>
<dbReference type="EMBL" id="FOUP01000004">
    <property type="protein sequence ID" value="SFN39405.1"/>
    <property type="molecule type" value="Genomic_DNA"/>
</dbReference>
<reference evidence="2 3" key="1">
    <citation type="submission" date="2016-10" db="EMBL/GenBank/DDBJ databases">
        <authorList>
            <person name="de Groot N.N."/>
        </authorList>
    </citation>
    <scope>NUCLEOTIDE SEQUENCE [LARGE SCALE GENOMIC DNA]</scope>
    <source>
        <strain evidence="2 3">CPCC 201259</strain>
    </source>
</reference>
<reference evidence="1 4" key="2">
    <citation type="submission" date="2018-10" db="EMBL/GenBank/DDBJ databases">
        <title>Sequencing the genomes of 1000 actinobacteria strains.</title>
        <authorList>
            <person name="Klenk H.-P."/>
        </authorList>
    </citation>
    <scope>NUCLEOTIDE SEQUENCE [LARGE SCALE GENOMIC DNA]</scope>
    <source>
        <strain evidence="1 4">DSM 45119</strain>
    </source>
</reference>
<dbReference type="EMBL" id="RBXX01000002">
    <property type="protein sequence ID" value="RKT82745.1"/>
    <property type="molecule type" value="Genomic_DNA"/>
</dbReference>
<proteinExistence type="predicted"/>
<dbReference type="Proteomes" id="UP000270697">
    <property type="component" value="Unassembled WGS sequence"/>
</dbReference>
<evidence type="ECO:0000313" key="4">
    <source>
        <dbReference type="Proteomes" id="UP000270697"/>
    </source>
</evidence>
<keyword evidence="4" id="KW-1185">Reference proteome</keyword>
<sequence length="71" mass="7580">MTTRYLTGHPAADPVYAAALRRIESKAPLNVEQQQALAALLRTVGRAIRAEQAPLAVSYTYQRAISALGGA</sequence>
<evidence type="ECO:0000313" key="1">
    <source>
        <dbReference type="EMBL" id="RKT82745.1"/>
    </source>
</evidence>
<evidence type="ECO:0000313" key="2">
    <source>
        <dbReference type="EMBL" id="SFN39405.1"/>
    </source>
</evidence>
<dbReference type="RefSeq" id="WP_093152074.1">
    <property type="nucleotide sequence ID" value="NZ_FOUP01000004.1"/>
</dbReference>